<dbReference type="Gene3D" id="3.40.50.300">
    <property type="entry name" value="P-loop containing nucleotide triphosphate hydrolases"/>
    <property type="match status" value="1"/>
</dbReference>
<sequence length="966" mass="113273">MEKKIFVSHSSVDDKIVDNLLLRFKNYGLSNDFFFVDGNDLRTGDNIVRKIDKALEESEITLIVYTQAFLESQWTRSEKEISIKHLIEGKKKKIYVLKFEDLPIKDQFLDVQLSRDLYNNSLYEKNISLLAEELGQDLEIKKYSFPKIINDESLLDYLKYIFLNNRLSLEKIDSSRIGHYTKFFNGIVEIEGSFRKNASNGIFEDILGYVKNANSEIPLLISGHPGSGKSTFLSILFYYFWNKYSESLFEYTPIFVDVDIYNSYLEIEQARKAFVRDIEPIRDYIVENKKKPLIIVDGLDNYLKSAIDLNNTILEFLKVGFERKVIIGLSTTEHFDNRNVLQNVNSESVVKLQKIDKKTLDVKAFIETFSTIYNLSNFNIDSSKKINVFLNRLNQESLDFFLIRLFCENINLNEKQIRSISDLIRTYIKNKTDGQESTLRNCSEIAFNFYVNSETNNEFIKNHYNLWRLIHSHNLIRDYLIAYKITENLVQFKGKKGNFSEQDLEILKRVYPHSINNFCKEIINSTFNSQKEVLDSIQVLFDKVELTGKSHFCYLLGRLSHNSLKSKSKQFLNEKLKVAIQEINGINVFQDPKTMLFIRTIYISLAYLGDRKSSEEYLDKMIFDTEYDNINRGFHLEYYGDIAYDLSDSMSLTSHDDIFHPIARTFEKLYGRLNDSIKNGKMHTLFSIELYTLCSLIQHRHLKLDLDKTQIDLLTKLIKNVTEKPNFLLPENLVKYLTFFLEIVENPNLRSSFDLFLPVYSIKEKIRSGWISSERGRNVNGNIETIASHTYACVLLAKFYLQDKLPKEKKETYPFYNKSKIIEILLFHDLPEFRNGDIPDFSKTATVIEKESEAAQYISMLSSYNNFGNLSDIETNWKRYEGRIDSANKQYINYAIARDIDKIENLIQLLVYYFDKKQQINDFEEWFLDLVRRTTTEFGIEIVREICKTYDHQLCNFSKIASSIDF</sequence>
<feature type="domain" description="TIR" evidence="3">
    <location>
        <begin position="1"/>
        <end position="134"/>
    </location>
</feature>
<reference evidence="4 5" key="1">
    <citation type="submission" date="2019-05" db="EMBL/GenBank/DDBJ databases">
        <title>Flagellimonas sp. AsT0115, sp. nov., isolated from a marine red algae, Asparagopsis taxiformis.</title>
        <authorList>
            <person name="Kim J."/>
            <person name="Jeong S.E."/>
            <person name="Jeon C.O."/>
        </authorList>
    </citation>
    <scope>NUCLEOTIDE SEQUENCE [LARGE SCALE GENOMIC DNA]</scope>
    <source>
        <strain evidence="4 5">AsT0115</strain>
    </source>
</reference>
<keyword evidence="2" id="KW-0378">Hydrolase</keyword>
<dbReference type="Gene3D" id="1.10.3210.10">
    <property type="entry name" value="Hypothetical protein af1432"/>
    <property type="match status" value="1"/>
</dbReference>
<dbReference type="RefSeq" id="WP_138834966.1">
    <property type="nucleotide sequence ID" value="NZ_VCNI01000001.1"/>
</dbReference>
<dbReference type="PANTHER" id="PTHR11845">
    <property type="entry name" value="5'-DEOXYNUCLEOTIDASE HDDC2"/>
    <property type="match status" value="1"/>
</dbReference>
<evidence type="ECO:0000256" key="1">
    <source>
        <dbReference type="ARBA" id="ARBA00022723"/>
    </source>
</evidence>
<dbReference type="InterPro" id="IPR006674">
    <property type="entry name" value="HD_domain"/>
</dbReference>
<evidence type="ECO:0000313" key="4">
    <source>
        <dbReference type="EMBL" id="TMU57456.1"/>
    </source>
</evidence>
<dbReference type="PANTHER" id="PTHR11845:SF13">
    <property type="entry name" value="5'-DEOXYNUCLEOTIDASE HDDC2"/>
    <property type="match status" value="1"/>
</dbReference>
<dbReference type="SUPFAM" id="SSF52540">
    <property type="entry name" value="P-loop containing nucleoside triphosphate hydrolases"/>
    <property type="match status" value="1"/>
</dbReference>
<dbReference type="Gene3D" id="3.40.50.10140">
    <property type="entry name" value="Toll/interleukin-1 receptor homology (TIR) domain"/>
    <property type="match status" value="1"/>
</dbReference>
<comment type="caution">
    <text evidence="4">The sequence shown here is derived from an EMBL/GenBank/DDBJ whole genome shotgun (WGS) entry which is preliminary data.</text>
</comment>
<dbReference type="SUPFAM" id="SSF52200">
    <property type="entry name" value="Toll/Interleukin receptor TIR domain"/>
    <property type="match status" value="1"/>
</dbReference>
<dbReference type="SMART" id="SM00255">
    <property type="entry name" value="TIR"/>
    <property type="match status" value="1"/>
</dbReference>
<protein>
    <submittedName>
        <fullName evidence="4">HD domain-containing protein</fullName>
    </submittedName>
</protein>
<dbReference type="PROSITE" id="PS50104">
    <property type="entry name" value="TIR"/>
    <property type="match status" value="1"/>
</dbReference>
<evidence type="ECO:0000259" key="3">
    <source>
        <dbReference type="PROSITE" id="PS50104"/>
    </source>
</evidence>
<evidence type="ECO:0000256" key="2">
    <source>
        <dbReference type="ARBA" id="ARBA00022801"/>
    </source>
</evidence>
<name>A0ABY2WS26_9FLAO</name>
<dbReference type="Pfam" id="PF13023">
    <property type="entry name" value="HD_3"/>
    <property type="match status" value="1"/>
</dbReference>
<dbReference type="InterPro" id="IPR035897">
    <property type="entry name" value="Toll_tir_struct_dom_sf"/>
</dbReference>
<dbReference type="InterPro" id="IPR039356">
    <property type="entry name" value="YfbR/HDDC2"/>
</dbReference>
<dbReference type="InterPro" id="IPR000157">
    <property type="entry name" value="TIR_dom"/>
</dbReference>
<dbReference type="Proteomes" id="UP000751614">
    <property type="component" value="Unassembled WGS sequence"/>
</dbReference>
<keyword evidence="1" id="KW-0479">Metal-binding</keyword>
<dbReference type="EMBL" id="VCNI01000001">
    <property type="protein sequence ID" value="TMU57456.1"/>
    <property type="molecule type" value="Genomic_DNA"/>
</dbReference>
<dbReference type="SUPFAM" id="SSF109604">
    <property type="entry name" value="HD-domain/PDEase-like"/>
    <property type="match status" value="1"/>
</dbReference>
<accession>A0ABY2WS26</accession>
<dbReference type="Pfam" id="PF13676">
    <property type="entry name" value="TIR_2"/>
    <property type="match status" value="1"/>
</dbReference>
<gene>
    <name evidence="4" type="ORF">FGG15_07910</name>
</gene>
<evidence type="ECO:0000313" key="5">
    <source>
        <dbReference type="Proteomes" id="UP000751614"/>
    </source>
</evidence>
<proteinExistence type="predicted"/>
<dbReference type="InterPro" id="IPR027417">
    <property type="entry name" value="P-loop_NTPase"/>
</dbReference>
<keyword evidence="5" id="KW-1185">Reference proteome</keyword>
<organism evidence="4 5">
    <name type="scientific">Flagellimonas algicola</name>
    <dbReference type="NCBI Taxonomy" id="2583815"/>
    <lineage>
        <taxon>Bacteria</taxon>
        <taxon>Pseudomonadati</taxon>
        <taxon>Bacteroidota</taxon>
        <taxon>Flavobacteriia</taxon>
        <taxon>Flavobacteriales</taxon>
        <taxon>Flavobacteriaceae</taxon>
        <taxon>Flagellimonas</taxon>
    </lineage>
</organism>